<evidence type="ECO:0000259" key="1">
    <source>
        <dbReference type="PROSITE" id="PS51462"/>
    </source>
</evidence>
<sequence length="172" mass="19577">MQLRQMAVAFIFNEHREVLFLQKKPTSAFLPGMLVPIGGHMESGEISDPKRACLREIQEETGLGEHELAGLELRYIVHRMKDEREIRIQYIFTGEAAAGSKLVESKEGRLLWVDCSTVSSRHVSASTEEAMRHFLETGIHNHKTYIGTMHGMQGQAVMNWAVLEDWESRVNL</sequence>
<dbReference type="InterPro" id="IPR000086">
    <property type="entry name" value="NUDIX_hydrolase_dom"/>
</dbReference>
<dbReference type="PATRIC" id="fig|1073571.4.peg.1133"/>
<protein>
    <recommendedName>
        <fullName evidence="1">Nudix hydrolase domain-containing protein</fullName>
    </recommendedName>
</protein>
<dbReference type="AlphaFoldDB" id="A0A0E3WGG9"/>
<reference evidence="3" key="1">
    <citation type="submission" date="2015-03" db="EMBL/GenBank/DDBJ databases">
        <authorList>
            <person name="Wibberg D."/>
        </authorList>
    </citation>
    <scope>NUCLEOTIDE SEQUENCE [LARGE SCALE GENOMIC DNA]</scope>
</reference>
<evidence type="ECO:0000313" key="2">
    <source>
        <dbReference type="EMBL" id="CQR52933.1"/>
    </source>
</evidence>
<dbReference type="KEGG" id="pri:PRIO_1101"/>
<proteinExistence type="predicted"/>
<dbReference type="Gene3D" id="3.90.79.10">
    <property type="entry name" value="Nucleoside Triphosphate Pyrophosphohydrolase"/>
    <property type="match status" value="1"/>
</dbReference>
<name>A0A0E3WGG9_9BACL</name>
<organism evidence="2 3">
    <name type="scientific">Paenibacillus riograndensis SBR5</name>
    <dbReference type="NCBI Taxonomy" id="1073571"/>
    <lineage>
        <taxon>Bacteria</taxon>
        <taxon>Bacillati</taxon>
        <taxon>Bacillota</taxon>
        <taxon>Bacilli</taxon>
        <taxon>Bacillales</taxon>
        <taxon>Paenibacillaceae</taxon>
        <taxon>Paenibacillus</taxon>
        <taxon>Paenibacillus sonchi group</taxon>
    </lineage>
</organism>
<dbReference type="InterPro" id="IPR015797">
    <property type="entry name" value="NUDIX_hydrolase-like_dom_sf"/>
</dbReference>
<accession>A0A0E3WGG9</accession>
<dbReference type="Proteomes" id="UP000033163">
    <property type="component" value="Chromosome I"/>
</dbReference>
<dbReference type="PROSITE" id="PS51462">
    <property type="entry name" value="NUDIX"/>
    <property type="match status" value="1"/>
</dbReference>
<dbReference type="Pfam" id="PF00293">
    <property type="entry name" value="NUDIX"/>
    <property type="match status" value="1"/>
</dbReference>
<dbReference type="HOGENOM" id="CLU_133227_0_0_9"/>
<gene>
    <name evidence="2" type="ORF">PRIO_1101</name>
</gene>
<feature type="domain" description="Nudix hydrolase" evidence="1">
    <location>
        <begin position="2"/>
        <end position="135"/>
    </location>
</feature>
<dbReference type="SUPFAM" id="SSF55811">
    <property type="entry name" value="Nudix"/>
    <property type="match status" value="1"/>
</dbReference>
<dbReference type="EMBL" id="LN831776">
    <property type="protein sequence ID" value="CQR52933.1"/>
    <property type="molecule type" value="Genomic_DNA"/>
</dbReference>
<evidence type="ECO:0000313" key="3">
    <source>
        <dbReference type="Proteomes" id="UP000033163"/>
    </source>
</evidence>